<proteinExistence type="predicted"/>
<evidence type="ECO:0000259" key="20">
    <source>
        <dbReference type="PROSITE" id="PS50102"/>
    </source>
</evidence>
<evidence type="ECO:0000256" key="1">
    <source>
        <dbReference type="ARBA" id="ARBA00004123"/>
    </source>
</evidence>
<keyword evidence="18" id="KW-0175">Coiled coil</keyword>
<dbReference type="OrthoDB" id="308383at2759"/>
<dbReference type="InterPro" id="IPR024636">
    <property type="entry name" value="SET_assoc"/>
</dbReference>
<feature type="compositionally biased region" description="Basic and acidic residues" evidence="19">
    <location>
        <begin position="344"/>
        <end position="353"/>
    </location>
</feature>
<evidence type="ECO:0000256" key="2">
    <source>
        <dbReference type="ARBA" id="ARBA00004286"/>
    </source>
</evidence>
<evidence type="ECO:0000256" key="6">
    <source>
        <dbReference type="ARBA" id="ARBA00022603"/>
    </source>
</evidence>
<feature type="domain" description="Post-SET" evidence="22">
    <location>
        <begin position="1238"/>
        <end position="1254"/>
    </location>
</feature>
<dbReference type="InterPro" id="IPR000504">
    <property type="entry name" value="RRM_dom"/>
</dbReference>
<name>A0A6H0XZC2_9PEZI</name>
<feature type="compositionally biased region" description="Polar residues" evidence="19">
    <location>
        <begin position="129"/>
        <end position="141"/>
    </location>
</feature>
<dbReference type="InterPro" id="IPR035979">
    <property type="entry name" value="RBD_domain_sf"/>
</dbReference>
<evidence type="ECO:0000256" key="5">
    <source>
        <dbReference type="ARBA" id="ARBA00022454"/>
    </source>
</evidence>
<feature type="domain" description="SET" evidence="21">
    <location>
        <begin position="1112"/>
        <end position="1229"/>
    </location>
</feature>
<evidence type="ECO:0000256" key="18">
    <source>
        <dbReference type="SAM" id="Coils"/>
    </source>
</evidence>
<comment type="subcellular location">
    <subcellularLocation>
        <location evidence="2">Chromosome</location>
    </subcellularLocation>
    <subcellularLocation>
        <location evidence="1 16">Nucleus</location>
    </subcellularLocation>
</comment>
<dbReference type="Pfam" id="PF11767">
    <property type="entry name" value="SET_assoc"/>
    <property type="match status" value="1"/>
</dbReference>
<dbReference type="InterPro" id="IPR046341">
    <property type="entry name" value="SET_dom_sf"/>
</dbReference>
<evidence type="ECO:0000256" key="4">
    <source>
        <dbReference type="ARBA" id="ARBA00015839"/>
    </source>
</evidence>
<dbReference type="PANTHER" id="PTHR45814:SF2">
    <property type="entry name" value="HISTONE-LYSINE N-METHYLTRANSFERASE SETD1"/>
    <property type="match status" value="1"/>
</dbReference>
<feature type="compositionally biased region" description="Basic and acidic residues" evidence="19">
    <location>
        <begin position="662"/>
        <end position="680"/>
    </location>
</feature>
<dbReference type="SMART" id="SM01291">
    <property type="entry name" value="N-SET"/>
    <property type="match status" value="1"/>
</dbReference>
<comment type="function">
    <text evidence="11">Catalytic component of the COMPASS (Set1C) complex that specifically mono-, di- and trimethylates histone H3 to form H3K4me1/2/3. Binds RNAs which might negatively affect its histone methyltransferase activity. COMPASS recognizes ubiquitinated H2B on one face of the nucleosome which stimulates the methylation of H3 on the opposing face.</text>
</comment>
<reference evidence="23 24" key="1">
    <citation type="journal article" date="2016" name="Sci. Rep.">
        <title>Peltaster fructicola genome reveals evolution from an invasive phytopathogen to an ectophytic parasite.</title>
        <authorList>
            <person name="Xu C."/>
            <person name="Chen H."/>
            <person name="Gleason M.L."/>
            <person name="Xu J.R."/>
            <person name="Liu H."/>
            <person name="Zhang R."/>
            <person name="Sun G."/>
        </authorList>
    </citation>
    <scope>NUCLEOTIDE SEQUENCE [LARGE SCALE GENOMIC DNA]</scope>
    <source>
        <strain evidence="23 24">LNHT1506</strain>
    </source>
</reference>
<comment type="catalytic activity">
    <reaction evidence="14">
        <text>N(6)-methyl-L-lysyl(4)-[histone H3] + S-adenosyl-L-methionine = N(6),N(6)-dimethyl-L-lysyl(4)-[histone H3] + S-adenosyl-L-homocysteine + H(+)</text>
        <dbReference type="Rhea" id="RHEA:60268"/>
        <dbReference type="Rhea" id="RHEA-COMP:15540"/>
        <dbReference type="Rhea" id="RHEA-COMP:15543"/>
        <dbReference type="ChEBI" id="CHEBI:15378"/>
        <dbReference type="ChEBI" id="CHEBI:57856"/>
        <dbReference type="ChEBI" id="CHEBI:59789"/>
        <dbReference type="ChEBI" id="CHEBI:61929"/>
        <dbReference type="ChEBI" id="CHEBI:61976"/>
    </reaction>
</comment>
<protein>
    <recommendedName>
        <fullName evidence="4 16">Histone-lysine N-methyltransferase, H3 lysine-4 specific</fullName>
        <ecNumber evidence="3 16">2.1.1.354</ecNumber>
    </recommendedName>
</protein>
<keyword evidence="6 16" id="KW-0489">Methyltransferase</keyword>
<evidence type="ECO:0000259" key="21">
    <source>
        <dbReference type="PROSITE" id="PS50280"/>
    </source>
</evidence>
<evidence type="ECO:0000313" key="23">
    <source>
        <dbReference type="EMBL" id="QIX00104.1"/>
    </source>
</evidence>
<dbReference type="EC" id="2.1.1.354" evidence="3 16"/>
<comment type="catalytic activity">
    <reaction evidence="15">
        <text>N(6),N(6)-dimethyl-L-lysyl(4)-[histone H3] + S-adenosyl-L-methionine = N(6),N(6),N(6)-trimethyl-L-lysyl(4)-[histone H3] + S-adenosyl-L-homocysteine + H(+)</text>
        <dbReference type="Rhea" id="RHEA:60272"/>
        <dbReference type="Rhea" id="RHEA-COMP:15537"/>
        <dbReference type="Rhea" id="RHEA-COMP:15540"/>
        <dbReference type="ChEBI" id="CHEBI:15378"/>
        <dbReference type="ChEBI" id="CHEBI:57856"/>
        <dbReference type="ChEBI" id="CHEBI:59789"/>
        <dbReference type="ChEBI" id="CHEBI:61961"/>
        <dbReference type="ChEBI" id="CHEBI:61976"/>
    </reaction>
</comment>
<dbReference type="InterPro" id="IPR012677">
    <property type="entry name" value="Nucleotide-bd_a/b_plait_sf"/>
</dbReference>
<dbReference type="SMART" id="SM00508">
    <property type="entry name" value="PostSET"/>
    <property type="match status" value="1"/>
</dbReference>
<comment type="subunit">
    <text evidence="16">Component of the COMPASS (Set1C) complex.</text>
</comment>
<keyword evidence="8 16" id="KW-0949">S-adenosyl-L-methionine</keyword>
<dbReference type="Gene3D" id="3.30.70.330">
    <property type="match status" value="1"/>
</dbReference>
<evidence type="ECO:0000256" key="14">
    <source>
        <dbReference type="ARBA" id="ARBA00047583"/>
    </source>
</evidence>
<evidence type="ECO:0000256" key="16">
    <source>
        <dbReference type="PIRNR" id="PIRNR037104"/>
    </source>
</evidence>
<dbReference type="PROSITE" id="PS50280">
    <property type="entry name" value="SET"/>
    <property type="match status" value="1"/>
</dbReference>
<dbReference type="PROSITE" id="PS51572">
    <property type="entry name" value="SAM_MT43_1"/>
    <property type="match status" value="1"/>
</dbReference>
<evidence type="ECO:0000259" key="22">
    <source>
        <dbReference type="PROSITE" id="PS50868"/>
    </source>
</evidence>
<feature type="compositionally biased region" description="Low complexity" evidence="19">
    <location>
        <begin position="394"/>
        <end position="414"/>
    </location>
</feature>
<dbReference type="InterPro" id="IPR044570">
    <property type="entry name" value="Set1-like"/>
</dbReference>
<evidence type="ECO:0000256" key="9">
    <source>
        <dbReference type="ARBA" id="ARBA00022853"/>
    </source>
</evidence>
<comment type="catalytic activity">
    <reaction evidence="13 16">
        <text>L-lysyl(4)-[histone H3] + 3 S-adenosyl-L-methionine = N(6),N(6),N(6)-trimethyl-L-lysyl(4)-[histone H3] + 3 S-adenosyl-L-homocysteine + 3 H(+)</text>
        <dbReference type="Rhea" id="RHEA:60260"/>
        <dbReference type="Rhea" id="RHEA-COMP:15537"/>
        <dbReference type="Rhea" id="RHEA-COMP:15547"/>
        <dbReference type="ChEBI" id="CHEBI:15378"/>
        <dbReference type="ChEBI" id="CHEBI:29969"/>
        <dbReference type="ChEBI" id="CHEBI:57856"/>
        <dbReference type="ChEBI" id="CHEBI:59789"/>
        <dbReference type="ChEBI" id="CHEBI:61961"/>
        <dbReference type="EC" id="2.1.1.354"/>
    </reaction>
</comment>
<dbReference type="InterPro" id="IPR001214">
    <property type="entry name" value="SET_dom"/>
</dbReference>
<feature type="compositionally biased region" description="Polar residues" evidence="19">
    <location>
        <begin position="91"/>
        <end position="107"/>
    </location>
</feature>
<feature type="region of interest" description="Disordered" evidence="19">
    <location>
        <begin position="91"/>
        <end position="146"/>
    </location>
</feature>
<keyword evidence="9 16" id="KW-0156">Chromatin regulator</keyword>
<dbReference type="Proteomes" id="UP000503462">
    <property type="component" value="Chromosome 4"/>
</dbReference>
<dbReference type="PROSITE" id="PS50868">
    <property type="entry name" value="POST_SET"/>
    <property type="match status" value="1"/>
</dbReference>
<evidence type="ECO:0000256" key="17">
    <source>
        <dbReference type="PROSITE-ProRule" id="PRU00176"/>
    </source>
</evidence>
<evidence type="ECO:0000256" key="10">
    <source>
        <dbReference type="ARBA" id="ARBA00023242"/>
    </source>
</evidence>
<dbReference type="InterPro" id="IPR003616">
    <property type="entry name" value="Post-SET_dom"/>
</dbReference>
<evidence type="ECO:0000256" key="8">
    <source>
        <dbReference type="ARBA" id="ARBA00022691"/>
    </source>
</evidence>
<keyword evidence="10 16" id="KW-0539">Nucleus</keyword>
<dbReference type="SUPFAM" id="SSF54928">
    <property type="entry name" value="RNA-binding domain, RBD"/>
    <property type="match status" value="1"/>
</dbReference>
<comment type="function">
    <text evidence="16">Catalytic component of the COMPASS (Set1C) complex that specifically mono-, di- and trimethylates histone H3 to form H3K4me1/2/3. COMPASS recognizes ubiquitinated H2B on one face of the nucleosome which stimulates the methylation of H3 on the opposing face.</text>
</comment>
<evidence type="ECO:0000256" key="3">
    <source>
        <dbReference type="ARBA" id="ARBA00012182"/>
    </source>
</evidence>
<feature type="region of interest" description="Disordered" evidence="19">
    <location>
        <begin position="344"/>
        <end position="424"/>
    </location>
</feature>
<comment type="subunit">
    <text evidence="12">Component of the Set1C/COMPASS complex.</text>
</comment>
<feature type="region of interest" description="Disordered" evidence="19">
    <location>
        <begin position="1"/>
        <end position="62"/>
    </location>
</feature>
<dbReference type="SUPFAM" id="SSF82199">
    <property type="entry name" value="SET domain"/>
    <property type="match status" value="1"/>
</dbReference>
<keyword evidence="7 16" id="KW-0808">Transferase</keyword>
<feature type="region of interest" description="Disordered" evidence="19">
    <location>
        <begin position="638"/>
        <end position="766"/>
    </location>
</feature>
<feature type="compositionally biased region" description="Pro residues" evidence="19">
    <location>
        <begin position="354"/>
        <end position="364"/>
    </location>
</feature>
<dbReference type="InterPro" id="IPR017111">
    <property type="entry name" value="Set1_fungi"/>
</dbReference>
<evidence type="ECO:0000256" key="7">
    <source>
        <dbReference type="ARBA" id="ARBA00022679"/>
    </source>
</evidence>
<evidence type="ECO:0000256" key="15">
    <source>
        <dbReference type="ARBA" id="ARBA00049129"/>
    </source>
</evidence>
<dbReference type="InterPro" id="IPR024657">
    <property type="entry name" value="COMPASS_Set1_N-SET"/>
</dbReference>
<gene>
    <name evidence="23" type="ORF">AMS68_005621</name>
</gene>
<dbReference type="PIRSF" id="PIRSF037104">
    <property type="entry name" value="Histone_H3-K4_mtfrase_Set1_fun"/>
    <property type="match status" value="1"/>
</dbReference>
<dbReference type="Gene3D" id="2.170.270.10">
    <property type="entry name" value="SET domain"/>
    <property type="match status" value="1"/>
</dbReference>
<sequence length="1254" mass="139644">MSQTQNTDTSGYTSPNALKRKRELAEHSNPRMSSDGAFKAPKLTNGASNGVPHADGSLNQHYEAGDMLQGVGSASSLASTASSVFSNNAKLTAPSRATSLGNGYSPLTNPTESSPPKTSSPHATEPLSKLSNMQAPDTATRPSIFPPAGSAKGYRVIWDPELDGKLSKDERKRAIVKRRDFGLETYEPDPPPDPRLAIPGYMSGACRPTNRPSKAIYRIAPYNVQPYKIDKNSVGPGEAQQVVVVGFDPFLPETTLKLNFAQFGSIASVQSKTDPSTGSFLGIALIRFRDSTSREDGQIPATVAAKRAETLFSGQRIGLHTVKVEADREGRKCKRYCDVAIKKTRDERDRENRIPPPPPPPIPTGPRGASTASPALAPPLNAPRGPSGRPPTKPSAALVAPAAPSAPQGPQGVPDVPAGPKAMIGGAIPTAPRGSMQTLIEEEPVLAKIKRKPYIHISHDNVPVLATTIPHLKKRLKAYDWREVRVDKTGYYVIFDDSKRGEDETERCFTECNKAALFTYNMEMQCQKYGNPDYERSPSPERAKAAKIKKEEYDRLMRDETEDIEIEKKNRAENLDPVLGALDQLKTELRDKIMSDIKMRIAIPIFHESLEPAKHTATRRKLGLSDPADAENKAPALLFSKADTPPQTPRGKFGHSLSRPLRPHDPNQQRGRRGDKDYERTPINAFFDERRRRPAPRPVHARGLHYRLQQMFDEDEDSDEERRTSLTRDTEDQESRPLSRASRTSTPFDTESMGETPRKRRKVETEVEEKEVFTDLQKQLVGHLLLKDPEDLATRELELVVNALPRTSKYAARARTELYMRQRAKADDDLFLQPVDDNDFIDDMESVEHVKDFTPADGEAKKLKKKRKTKKEIQEEKDALKAAQKKAKVAKRLIEPVKPDDVDEPMLDVKEREPETVDLTVTFDKPQRTVDDDPSLVLDVDGWQHIVKDDEDMAFLRSALADEEAANIGNAKFWAWKQKDIKALNNGGVHGPVTSITCIEGYYVPNATGCARTEGVKKILNEEKSKYLPHRIKVQKAREERQALAKANPAAAAEAAKIAAAEKIASTATSRSNRVNNRRLVNDINLQKQAIATSNSDADVAIRFNQLKKRKKLVKFDRSAIHGWGLYAEENIAISDLIIEYVGEKVRQKVADAREIRYDKQGVGSSYLFRMIDDEIVDATKKGGIARFINHSCDPNCTAKIIKVEGTPRIVIYALKDILKNQELTYDYKFEREFESNDRIPCLCGSANCKGFLN</sequence>
<feature type="compositionally biased region" description="Low complexity" evidence="19">
    <location>
        <begin position="108"/>
        <end position="121"/>
    </location>
</feature>
<feature type="compositionally biased region" description="Polar residues" evidence="19">
    <location>
        <begin position="1"/>
        <end position="16"/>
    </location>
</feature>
<feature type="domain" description="RRM" evidence="20">
    <location>
        <begin position="240"/>
        <end position="329"/>
    </location>
</feature>
<dbReference type="Pfam" id="PF11764">
    <property type="entry name" value="N-SET"/>
    <property type="match status" value="1"/>
</dbReference>
<accession>A0A6H0XZC2</accession>
<feature type="coiled-coil region" evidence="18">
    <location>
        <begin position="856"/>
        <end position="893"/>
    </location>
</feature>
<evidence type="ECO:0000313" key="24">
    <source>
        <dbReference type="Proteomes" id="UP000503462"/>
    </source>
</evidence>
<organism evidence="23 24">
    <name type="scientific">Peltaster fructicola</name>
    <dbReference type="NCBI Taxonomy" id="286661"/>
    <lineage>
        <taxon>Eukaryota</taxon>
        <taxon>Fungi</taxon>
        <taxon>Dikarya</taxon>
        <taxon>Ascomycota</taxon>
        <taxon>Pezizomycotina</taxon>
        <taxon>Dothideomycetes</taxon>
        <taxon>Dothideomycetes incertae sedis</taxon>
        <taxon>Peltaster</taxon>
    </lineage>
</organism>
<evidence type="ECO:0000256" key="19">
    <source>
        <dbReference type="SAM" id="MobiDB-lite"/>
    </source>
</evidence>
<evidence type="ECO:0000256" key="11">
    <source>
        <dbReference type="ARBA" id="ARBA00044492"/>
    </source>
</evidence>
<evidence type="ECO:0000256" key="12">
    <source>
        <dbReference type="ARBA" id="ARBA00044515"/>
    </source>
</evidence>
<dbReference type="GO" id="GO:0048188">
    <property type="term" value="C:Set1C/COMPASS complex"/>
    <property type="evidence" value="ECO:0007669"/>
    <property type="project" value="InterPro"/>
</dbReference>
<dbReference type="GO" id="GO:0140999">
    <property type="term" value="F:histone H3K4 trimethyltransferase activity"/>
    <property type="evidence" value="ECO:0007669"/>
    <property type="project" value="UniProtKB-EC"/>
</dbReference>
<feature type="compositionally biased region" description="Basic and acidic residues" evidence="19">
    <location>
        <begin position="720"/>
        <end position="737"/>
    </location>
</feature>
<dbReference type="Pfam" id="PF00856">
    <property type="entry name" value="SET"/>
    <property type="match status" value="1"/>
</dbReference>
<dbReference type="GO" id="GO:0003723">
    <property type="term" value="F:RNA binding"/>
    <property type="evidence" value="ECO:0007669"/>
    <property type="project" value="UniProtKB-UniRule"/>
</dbReference>
<dbReference type="PANTHER" id="PTHR45814">
    <property type="entry name" value="HISTONE-LYSINE N-METHYLTRANSFERASE SETD1"/>
    <property type="match status" value="1"/>
</dbReference>
<evidence type="ECO:0000256" key="13">
    <source>
        <dbReference type="ARBA" id="ARBA00047571"/>
    </source>
</evidence>
<keyword evidence="24" id="KW-1185">Reference proteome</keyword>
<dbReference type="GO" id="GO:0005694">
    <property type="term" value="C:chromosome"/>
    <property type="evidence" value="ECO:0007669"/>
    <property type="project" value="UniProtKB-SubCell"/>
</dbReference>
<dbReference type="PROSITE" id="PS50102">
    <property type="entry name" value="RRM"/>
    <property type="match status" value="1"/>
</dbReference>
<dbReference type="GO" id="GO:0032259">
    <property type="term" value="P:methylation"/>
    <property type="evidence" value="ECO:0007669"/>
    <property type="project" value="UniProtKB-KW"/>
</dbReference>
<keyword evidence="17" id="KW-0694">RNA-binding</keyword>
<dbReference type="SMART" id="SM00317">
    <property type="entry name" value="SET"/>
    <property type="match status" value="1"/>
</dbReference>
<dbReference type="AlphaFoldDB" id="A0A6H0XZC2"/>
<keyword evidence="5 16" id="KW-0158">Chromosome</keyword>
<feature type="compositionally biased region" description="Basic residues" evidence="19">
    <location>
        <begin position="692"/>
        <end position="705"/>
    </location>
</feature>
<dbReference type="EMBL" id="CP051142">
    <property type="protein sequence ID" value="QIX00104.1"/>
    <property type="molecule type" value="Genomic_DNA"/>
</dbReference>